<dbReference type="RefSeq" id="WP_077866925.1">
    <property type="nucleotide sequence ID" value="NZ_LZYZ01000008.1"/>
</dbReference>
<dbReference type="AlphaFoldDB" id="A0A1S8MT73"/>
<protein>
    <submittedName>
        <fullName evidence="1">Uncharacterized protein</fullName>
    </submittedName>
</protein>
<dbReference type="EMBL" id="LZYZ01000008">
    <property type="protein sequence ID" value="OOM07383.1"/>
    <property type="molecule type" value="Genomic_DNA"/>
</dbReference>
<proteinExistence type="predicted"/>
<name>A0A1S8MT73_CLOSA</name>
<accession>A0A1S8MT73</accession>
<evidence type="ECO:0000313" key="1">
    <source>
        <dbReference type="EMBL" id="OOM07383.1"/>
    </source>
</evidence>
<reference evidence="1 2" key="1">
    <citation type="submission" date="2016-05" db="EMBL/GenBank/DDBJ databases">
        <title>Microbial solvent formation.</title>
        <authorList>
            <person name="Poehlein A."/>
            <person name="Montoya Solano J.D."/>
            <person name="Flitsch S."/>
            <person name="Krabben P."/>
            <person name="Duerre P."/>
            <person name="Daniel R."/>
        </authorList>
    </citation>
    <scope>NUCLEOTIDE SEQUENCE [LARGE SCALE GENOMIC DNA]</scope>
    <source>
        <strain evidence="1 2">L1-8</strain>
    </source>
</reference>
<sequence length="174" mass="20617">MDYFLLKQDERYTNTPRLVDIFNKMDVRNINLLNAHKIEDIIVFKVNTTDKSEFLDILDNQLFLICKHMKEIIQKYDNGIVFKTLALIDQVHKRQENYYLPIVEEVEVLSDSAELNLNKTVVRKLILNREKINGRKIFKIKESSKPLIVVRLDVAESLLRRNFKGIKLERVEID</sequence>
<gene>
    <name evidence="1" type="ORF">CLOSAC_39120</name>
</gene>
<evidence type="ECO:0000313" key="2">
    <source>
        <dbReference type="Proteomes" id="UP000191154"/>
    </source>
</evidence>
<dbReference type="Proteomes" id="UP000191154">
    <property type="component" value="Unassembled WGS sequence"/>
</dbReference>
<comment type="caution">
    <text evidence="1">The sequence shown here is derived from an EMBL/GenBank/DDBJ whole genome shotgun (WGS) entry which is preliminary data.</text>
</comment>
<organism evidence="1 2">
    <name type="scientific">Clostridium saccharobutylicum</name>
    <dbReference type="NCBI Taxonomy" id="169679"/>
    <lineage>
        <taxon>Bacteria</taxon>
        <taxon>Bacillati</taxon>
        <taxon>Bacillota</taxon>
        <taxon>Clostridia</taxon>
        <taxon>Eubacteriales</taxon>
        <taxon>Clostridiaceae</taxon>
        <taxon>Clostridium</taxon>
    </lineage>
</organism>